<gene>
    <name evidence="1" type="ORF">QF118_16255</name>
</gene>
<dbReference type="NCBIfam" id="NF003816">
    <property type="entry name" value="PRK05406.1-5"/>
    <property type="match status" value="1"/>
</dbReference>
<evidence type="ECO:0000313" key="1">
    <source>
        <dbReference type="EMBL" id="WGW03459.1"/>
    </source>
</evidence>
<dbReference type="Gene3D" id="3.20.20.370">
    <property type="entry name" value="Glycoside hydrolase/deacetylase"/>
    <property type="match status" value="1"/>
</dbReference>
<organism evidence="1 2">
    <name type="scientific">Tropicibacter oceani</name>
    <dbReference type="NCBI Taxonomy" id="3058420"/>
    <lineage>
        <taxon>Bacteria</taxon>
        <taxon>Pseudomonadati</taxon>
        <taxon>Pseudomonadota</taxon>
        <taxon>Alphaproteobacteria</taxon>
        <taxon>Rhodobacterales</taxon>
        <taxon>Roseobacteraceae</taxon>
        <taxon>Tropicibacter</taxon>
    </lineage>
</organism>
<accession>A0ABY8QG22</accession>
<dbReference type="EC" id="3.5.2.9" evidence="1"/>
<dbReference type="SUPFAM" id="SSF88713">
    <property type="entry name" value="Glycoside hydrolase/deacetylase"/>
    <property type="match status" value="1"/>
</dbReference>
<dbReference type="Pfam" id="PF03746">
    <property type="entry name" value="LamB_YcsF"/>
    <property type="match status" value="1"/>
</dbReference>
<name>A0ABY8QG22_9RHOB</name>
<protein>
    <submittedName>
        <fullName evidence="1">5-oxoprolinase subunit PxpA</fullName>
        <ecNumber evidence="1">3.5.2.9</ecNumber>
    </submittedName>
</protein>
<dbReference type="GO" id="GO:0017168">
    <property type="term" value="F:5-oxoprolinase (ATP-hydrolyzing) activity"/>
    <property type="evidence" value="ECO:0007669"/>
    <property type="project" value="UniProtKB-EC"/>
</dbReference>
<dbReference type="NCBIfam" id="NF003814">
    <property type="entry name" value="PRK05406.1-3"/>
    <property type="match status" value="1"/>
</dbReference>
<dbReference type="Proteomes" id="UP001241605">
    <property type="component" value="Chromosome"/>
</dbReference>
<dbReference type="EMBL" id="CP124616">
    <property type="protein sequence ID" value="WGW03459.1"/>
    <property type="molecule type" value="Genomic_DNA"/>
</dbReference>
<dbReference type="PANTHER" id="PTHR30292:SF0">
    <property type="entry name" value="5-OXOPROLINASE SUBUNIT A"/>
    <property type="match status" value="1"/>
</dbReference>
<dbReference type="RefSeq" id="WP_282300092.1">
    <property type="nucleotide sequence ID" value="NZ_CP124616.1"/>
</dbReference>
<proteinExistence type="predicted"/>
<sequence>MSTVTSVDLNADMGESFGPWVMGQDAALLEVVSSANIACGFHAGDPDVMAQTMATAHARGVGIGAHPGFADLQGFGRRRMHLPEASLRNMVQYQLGAALAMARAQGAQVRHLKLHGALANMAAEDEGMARACYGAALEIAPEIIVMVLAATAQQRAVEGLDCLWAGEIFADRAYNADATLVDRSLPGAVIHDAGYAAERIVKMVQAGAILPESGAPIPAAVDTICLHGDGATALQIARAVRGGLETAGIAVRAFEGRRGALA</sequence>
<dbReference type="InterPro" id="IPR005501">
    <property type="entry name" value="LamB/YcsF/PxpA-like"/>
</dbReference>
<dbReference type="CDD" id="cd10787">
    <property type="entry name" value="LamB_YcsF_like"/>
    <property type="match status" value="1"/>
</dbReference>
<keyword evidence="1" id="KW-0378">Hydrolase</keyword>
<keyword evidence="2" id="KW-1185">Reference proteome</keyword>
<reference evidence="1 2" key="1">
    <citation type="submission" date="2023-05" db="EMBL/GenBank/DDBJ databases">
        <title>YMD87, complete Genome.</title>
        <authorList>
            <person name="Zhang J."/>
            <person name="Xu X."/>
        </authorList>
    </citation>
    <scope>NUCLEOTIDE SEQUENCE [LARGE SCALE GENOMIC DNA]</scope>
    <source>
        <strain evidence="1 2">YMD87</strain>
    </source>
</reference>
<dbReference type="InterPro" id="IPR011330">
    <property type="entry name" value="Glyco_hydro/deAcase_b/a-brl"/>
</dbReference>
<dbReference type="PANTHER" id="PTHR30292">
    <property type="entry name" value="UNCHARACTERIZED PROTEIN YBGL-RELATED"/>
    <property type="match status" value="1"/>
</dbReference>
<evidence type="ECO:0000313" key="2">
    <source>
        <dbReference type="Proteomes" id="UP001241605"/>
    </source>
</evidence>